<feature type="region of interest" description="Disordered" evidence="14">
    <location>
        <begin position="1"/>
        <end position="37"/>
    </location>
</feature>
<evidence type="ECO:0000256" key="6">
    <source>
        <dbReference type="ARBA" id="ARBA00022723"/>
    </source>
</evidence>
<dbReference type="GO" id="GO:0046872">
    <property type="term" value="F:metal ion binding"/>
    <property type="evidence" value="ECO:0007669"/>
    <property type="project" value="UniProtKB-UniRule"/>
</dbReference>
<keyword evidence="8" id="KW-0378">Hydrolase</keyword>
<sequence length="602" mass="66184">MPSRRKAKPAMPSKRVPPSKPTFTSFPKPDSPLPAAIPPARNHTLGYHYPLLLDDGKSVDALLRWFEGIEEKRSMPWRKKWIDPEIFKGREGEDDLDEVLARRAYEVWVSEIMLQQTRVSTVIPYFKSWIAKWPTVQDLAEANHDDVLAAWKGLGYYSRATRLHEGSKAMIAKSASKPSSSSKCLIPSTAEELQQFPGIGRYTAGAISSIAFGVSEPVLDGNVIRVLSRQLGVYADSKDKKINDKLWDVADLLVKSVGRLKGEEDGKRSKAPGMWNQALMELGSTVCTPRPKCEECPIQGTCRGYAEGAVLARKRGKGGKEANGVKEEVGDIEDACALCEGLDTEDLATAPEDDDDEENEGEVATKSSKTKKRKVEPKKAPSRTISHYFAVKTPTAKPDPLSTAENDENLESAQANDSKKRKASSTPTLSSDTATLKRITAYCSLFPKKIPKKKVAEEEAVICIIELLSPAPDLPSKWLIEQRPAKGLLASLWQFPQSTLPSSSNTTASRKAAARNFLDGIDAGGDVDFGEAQFVDELGSLVHVFSHLKLTMHVQRFRLDAGATKAKISGSPARKWVAMEDMDGETLSTGMRRCWDLVKGKQ</sequence>
<evidence type="ECO:0000256" key="10">
    <source>
        <dbReference type="ARBA" id="ARBA00023014"/>
    </source>
</evidence>
<dbReference type="Pfam" id="PF00730">
    <property type="entry name" value="HhH-GPD"/>
    <property type="match status" value="1"/>
</dbReference>
<dbReference type="PANTHER" id="PTHR42944:SF1">
    <property type="entry name" value="ADENINE DNA GLYCOSYLASE"/>
    <property type="match status" value="1"/>
</dbReference>
<evidence type="ECO:0000259" key="15">
    <source>
        <dbReference type="SMART" id="SM00478"/>
    </source>
</evidence>
<dbReference type="CDD" id="cd03431">
    <property type="entry name" value="NUDIX_DNA_Glycosylase_C-MutY"/>
    <property type="match status" value="1"/>
</dbReference>
<dbReference type="SUPFAM" id="SSF48150">
    <property type="entry name" value="DNA-glycosylase"/>
    <property type="match status" value="1"/>
</dbReference>
<dbReference type="SMART" id="SM00525">
    <property type="entry name" value="FES"/>
    <property type="match status" value="1"/>
</dbReference>
<evidence type="ECO:0000256" key="11">
    <source>
        <dbReference type="ARBA" id="ARBA00023204"/>
    </source>
</evidence>
<evidence type="ECO:0000256" key="3">
    <source>
        <dbReference type="ARBA" id="ARBA00012045"/>
    </source>
</evidence>
<reference evidence="16" key="1">
    <citation type="journal article" date="2020" name="Stud. Mycol.">
        <title>101 Dothideomycetes genomes: a test case for predicting lifestyles and emergence of pathogens.</title>
        <authorList>
            <person name="Haridas S."/>
            <person name="Albert R."/>
            <person name="Binder M."/>
            <person name="Bloem J."/>
            <person name="Labutti K."/>
            <person name="Salamov A."/>
            <person name="Andreopoulos B."/>
            <person name="Baker S."/>
            <person name="Barry K."/>
            <person name="Bills G."/>
            <person name="Bluhm B."/>
            <person name="Cannon C."/>
            <person name="Castanera R."/>
            <person name="Culley D."/>
            <person name="Daum C."/>
            <person name="Ezra D."/>
            <person name="Gonzalez J."/>
            <person name="Henrissat B."/>
            <person name="Kuo A."/>
            <person name="Liang C."/>
            <person name="Lipzen A."/>
            <person name="Lutzoni F."/>
            <person name="Magnuson J."/>
            <person name="Mondo S."/>
            <person name="Nolan M."/>
            <person name="Ohm R."/>
            <person name="Pangilinan J."/>
            <person name="Park H.-J."/>
            <person name="Ramirez L."/>
            <person name="Alfaro M."/>
            <person name="Sun H."/>
            <person name="Tritt A."/>
            <person name="Yoshinaga Y."/>
            <person name="Zwiers L.-H."/>
            <person name="Turgeon B."/>
            <person name="Goodwin S."/>
            <person name="Spatafora J."/>
            <person name="Crous P."/>
            <person name="Grigoriev I."/>
        </authorList>
    </citation>
    <scope>NUCLEOTIDE SEQUENCE</scope>
    <source>
        <strain evidence="16">CBS 675.92</strain>
    </source>
</reference>
<dbReference type="InterPro" id="IPR003265">
    <property type="entry name" value="HhH-GPD_domain"/>
</dbReference>
<comment type="catalytic activity">
    <reaction evidence="1 13">
        <text>Hydrolyzes free adenine bases from 7,8-dihydro-8-oxoguanine:adenine mismatched double-stranded DNA, leaving an apurinic site.</text>
        <dbReference type="EC" id="3.2.2.31"/>
    </reaction>
</comment>
<feature type="compositionally biased region" description="Acidic residues" evidence="14">
    <location>
        <begin position="347"/>
        <end position="361"/>
    </location>
</feature>
<keyword evidence="7 13" id="KW-0227">DNA damage</keyword>
<dbReference type="InterPro" id="IPR029119">
    <property type="entry name" value="MutY_C"/>
</dbReference>
<comment type="function">
    <text evidence="13">Adenine glycosylase active on G-A mispairs.</text>
</comment>
<evidence type="ECO:0000256" key="7">
    <source>
        <dbReference type="ARBA" id="ARBA00022763"/>
    </source>
</evidence>
<dbReference type="Gene3D" id="1.10.1670.10">
    <property type="entry name" value="Helix-hairpin-Helix base-excision DNA repair enzymes (C-terminal)"/>
    <property type="match status" value="1"/>
</dbReference>
<dbReference type="GO" id="GO:0006298">
    <property type="term" value="P:mismatch repair"/>
    <property type="evidence" value="ECO:0007669"/>
    <property type="project" value="TreeGrafter"/>
</dbReference>
<dbReference type="GO" id="GO:0051539">
    <property type="term" value="F:4 iron, 4 sulfur cluster binding"/>
    <property type="evidence" value="ECO:0007669"/>
    <property type="project" value="UniProtKB-UniRule"/>
</dbReference>
<evidence type="ECO:0000256" key="2">
    <source>
        <dbReference type="ARBA" id="ARBA00008343"/>
    </source>
</evidence>
<dbReference type="EMBL" id="ML977036">
    <property type="protein sequence ID" value="KAF1949524.1"/>
    <property type="molecule type" value="Genomic_DNA"/>
</dbReference>
<dbReference type="FunFam" id="1.10.340.30:FF:000002">
    <property type="entry name" value="Adenine DNA glycosylase"/>
    <property type="match status" value="1"/>
</dbReference>
<organism evidence="16 17">
    <name type="scientific">Byssothecium circinans</name>
    <dbReference type="NCBI Taxonomy" id="147558"/>
    <lineage>
        <taxon>Eukaryota</taxon>
        <taxon>Fungi</taxon>
        <taxon>Dikarya</taxon>
        <taxon>Ascomycota</taxon>
        <taxon>Pezizomycotina</taxon>
        <taxon>Dothideomycetes</taxon>
        <taxon>Pleosporomycetidae</taxon>
        <taxon>Pleosporales</taxon>
        <taxon>Massarineae</taxon>
        <taxon>Massarinaceae</taxon>
        <taxon>Byssothecium</taxon>
    </lineage>
</organism>
<evidence type="ECO:0000256" key="1">
    <source>
        <dbReference type="ARBA" id="ARBA00000843"/>
    </source>
</evidence>
<dbReference type="GO" id="GO:0000701">
    <property type="term" value="F:purine-specific mismatch base pair DNA N-glycosylase activity"/>
    <property type="evidence" value="ECO:0007669"/>
    <property type="project" value="UniProtKB-EC"/>
</dbReference>
<dbReference type="GO" id="GO:0005634">
    <property type="term" value="C:nucleus"/>
    <property type="evidence" value="ECO:0007669"/>
    <property type="project" value="TreeGrafter"/>
</dbReference>
<keyword evidence="9 13" id="KW-0408">Iron</keyword>
<keyword evidence="17" id="KW-1185">Reference proteome</keyword>
<feature type="domain" description="HhH-GPD" evidence="15">
    <location>
        <begin position="113"/>
        <end position="285"/>
    </location>
</feature>
<dbReference type="SMART" id="SM00478">
    <property type="entry name" value="ENDO3c"/>
    <property type="match status" value="1"/>
</dbReference>
<protein>
    <recommendedName>
        <fullName evidence="4 13">Adenine DNA glycosylase</fullName>
        <ecNumber evidence="3 13">3.2.2.31</ecNumber>
    </recommendedName>
</protein>
<keyword evidence="6" id="KW-0479">Metal-binding</keyword>
<evidence type="ECO:0000256" key="14">
    <source>
        <dbReference type="SAM" id="MobiDB-lite"/>
    </source>
</evidence>
<keyword evidence="10" id="KW-0411">Iron-sulfur</keyword>
<keyword evidence="11" id="KW-0234">DNA repair</keyword>
<evidence type="ECO:0000256" key="9">
    <source>
        <dbReference type="ARBA" id="ARBA00023004"/>
    </source>
</evidence>
<dbReference type="InterPro" id="IPR015797">
    <property type="entry name" value="NUDIX_hydrolase-like_dom_sf"/>
</dbReference>
<evidence type="ECO:0000313" key="17">
    <source>
        <dbReference type="Proteomes" id="UP000800035"/>
    </source>
</evidence>
<accession>A0A6A5TBH5</accession>
<dbReference type="Proteomes" id="UP000800035">
    <property type="component" value="Unassembled WGS sequence"/>
</dbReference>
<dbReference type="Pfam" id="PF14815">
    <property type="entry name" value="NUDIX_4"/>
    <property type="match status" value="1"/>
</dbReference>
<dbReference type="InterPro" id="IPR003651">
    <property type="entry name" value="Endonuclease3_FeS-loop_motif"/>
</dbReference>
<dbReference type="InterPro" id="IPR044298">
    <property type="entry name" value="MIG/MutY"/>
</dbReference>
<proteinExistence type="inferred from homology"/>
<evidence type="ECO:0000256" key="5">
    <source>
        <dbReference type="ARBA" id="ARBA00022485"/>
    </source>
</evidence>
<dbReference type="Gene3D" id="1.10.340.30">
    <property type="entry name" value="Hypothetical protein, domain 2"/>
    <property type="match status" value="1"/>
</dbReference>
<dbReference type="GO" id="GO:0032357">
    <property type="term" value="F:oxidized purine DNA binding"/>
    <property type="evidence" value="ECO:0007669"/>
    <property type="project" value="TreeGrafter"/>
</dbReference>
<keyword evidence="12 13" id="KW-0326">Glycosidase</keyword>
<dbReference type="GO" id="GO:0034039">
    <property type="term" value="F:8-oxo-7,8-dihydroguanine DNA N-glycosylase activity"/>
    <property type="evidence" value="ECO:0007669"/>
    <property type="project" value="TreeGrafter"/>
</dbReference>
<keyword evidence="5" id="KW-0004">4Fe-4S</keyword>
<evidence type="ECO:0000313" key="16">
    <source>
        <dbReference type="EMBL" id="KAF1949524.1"/>
    </source>
</evidence>
<comment type="similarity">
    <text evidence="2 13">Belongs to the Nth/MutY family.</text>
</comment>
<dbReference type="OrthoDB" id="10248838at2759"/>
<dbReference type="SUPFAM" id="SSF55811">
    <property type="entry name" value="Nudix"/>
    <property type="match status" value="1"/>
</dbReference>
<dbReference type="Gene3D" id="3.90.79.10">
    <property type="entry name" value="Nucleoside Triphosphate Pyrophosphohydrolase"/>
    <property type="match status" value="1"/>
</dbReference>
<dbReference type="InterPro" id="IPR011257">
    <property type="entry name" value="DNA_glycosylase"/>
</dbReference>
<dbReference type="CDD" id="cd00056">
    <property type="entry name" value="ENDO3c"/>
    <property type="match status" value="1"/>
</dbReference>
<dbReference type="EC" id="3.2.2.31" evidence="3 13"/>
<dbReference type="GO" id="GO:0006285">
    <property type="term" value="P:base-excision repair, AP site formation"/>
    <property type="evidence" value="ECO:0007669"/>
    <property type="project" value="UniProtKB-ARBA"/>
</dbReference>
<evidence type="ECO:0000256" key="4">
    <source>
        <dbReference type="ARBA" id="ARBA00022023"/>
    </source>
</evidence>
<comment type="cofactor">
    <cofactor evidence="13">
        <name>[4Fe-4S] cluster</name>
        <dbReference type="ChEBI" id="CHEBI:49883"/>
    </cofactor>
    <text evidence="13">Binds 1 [4Fe-4S] cluster.</text>
</comment>
<name>A0A6A5TBH5_9PLEO</name>
<feature type="region of interest" description="Disordered" evidence="14">
    <location>
        <begin position="347"/>
        <end position="430"/>
    </location>
</feature>
<evidence type="ECO:0000256" key="8">
    <source>
        <dbReference type="ARBA" id="ARBA00022801"/>
    </source>
</evidence>
<evidence type="ECO:0000256" key="13">
    <source>
        <dbReference type="RuleBase" id="RU365096"/>
    </source>
</evidence>
<dbReference type="InterPro" id="IPR023170">
    <property type="entry name" value="HhH_base_excis_C"/>
</dbReference>
<gene>
    <name evidence="16" type="ORF">CC80DRAFT_598829</name>
</gene>
<dbReference type="PANTHER" id="PTHR42944">
    <property type="entry name" value="ADENINE DNA GLYCOSYLASE"/>
    <property type="match status" value="1"/>
</dbReference>
<dbReference type="GO" id="GO:0035485">
    <property type="term" value="F:adenine/guanine mispair binding"/>
    <property type="evidence" value="ECO:0007669"/>
    <property type="project" value="TreeGrafter"/>
</dbReference>
<evidence type="ECO:0000256" key="12">
    <source>
        <dbReference type="ARBA" id="ARBA00023295"/>
    </source>
</evidence>
<dbReference type="AlphaFoldDB" id="A0A6A5TBH5"/>